<keyword evidence="2" id="KW-1185">Reference proteome</keyword>
<proteinExistence type="predicted"/>
<dbReference type="Proteomes" id="UP000631114">
    <property type="component" value="Unassembled WGS sequence"/>
</dbReference>
<organism evidence="1 2">
    <name type="scientific">Coptis chinensis</name>
    <dbReference type="NCBI Taxonomy" id="261450"/>
    <lineage>
        <taxon>Eukaryota</taxon>
        <taxon>Viridiplantae</taxon>
        <taxon>Streptophyta</taxon>
        <taxon>Embryophyta</taxon>
        <taxon>Tracheophyta</taxon>
        <taxon>Spermatophyta</taxon>
        <taxon>Magnoliopsida</taxon>
        <taxon>Ranunculales</taxon>
        <taxon>Ranunculaceae</taxon>
        <taxon>Coptidoideae</taxon>
        <taxon>Coptis</taxon>
    </lineage>
</organism>
<reference evidence="1 2" key="1">
    <citation type="submission" date="2020-10" db="EMBL/GenBank/DDBJ databases">
        <title>The Coptis chinensis genome and diversification of protoberbering-type alkaloids.</title>
        <authorList>
            <person name="Wang B."/>
            <person name="Shu S."/>
            <person name="Song C."/>
            <person name="Liu Y."/>
        </authorList>
    </citation>
    <scope>NUCLEOTIDE SEQUENCE [LARGE SCALE GENOMIC DNA]</scope>
    <source>
        <strain evidence="1">HL-2020</strain>
        <tissue evidence="1">Leaf</tissue>
    </source>
</reference>
<dbReference type="EMBL" id="JADFTS010000008">
    <property type="protein sequence ID" value="KAF9592356.1"/>
    <property type="molecule type" value="Genomic_DNA"/>
</dbReference>
<evidence type="ECO:0000313" key="2">
    <source>
        <dbReference type="Proteomes" id="UP000631114"/>
    </source>
</evidence>
<evidence type="ECO:0000313" key="1">
    <source>
        <dbReference type="EMBL" id="KAF9592356.1"/>
    </source>
</evidence>
<protein>
    <submittedName>
        <fullName evidence="1">Uncharacterized protein</fullName>
    </submittedName>
</protein>
<name>A0A835H489_9MAGN</name>
<comment type="caution">
    <text evidence="1">The sequence shown here is derived from an EMBL/GenBank/DDBJ whole genome shotgun (WGS) entry which is preliminary data.</text>
</comment>
<dbReference type="AlphaFoldDB" id="A0A835H489"/>
<gene>
    <name evidence="1" type="ORF">IFM89_014282</name>
</gene>
<accession>A0A835H489</accession>
<sequence length="90" mass="10108">MPSLNEGKHNCTTAVRLFSFLLSVSKQYLRQLAFRPLAEAVKIPISMSASCTIPVLHLARTFGIQSPDSVRPSVELYRWGLHRRTIVLNA</sequence>